<sequence>MPYKSQTYVDLENINHTLIHRHNLKEYNYTLNAKEVLQHHSQHYKPANTPITKTLYTYP</sequence>
<evidence type="ECO:0000313" key="2">
    <source>
        <dbReference type="Proteomes" id="UP001225034"/>
    </source>
</evidence>
<dbReference type="Proteomes" id="UP001225034">
    <property type="component" value="Unassembled WGS sequence"/>
</dbReference>
<protein>
    <recommendedName>
        <fullName evidence="3">KTSC domain-containing protein</fullName>
    </recommendedName>
</protein>
<reference evidence="1 2" key="1">
    <citation type="submission" date="2023-07" db="EMBL/GenBank/DDBJ databases">
        <title>Genomic Encyclopedia of Type Strains, Phase IV (KMG-IV): sequencing the most valuable type-strain genomes for metagenomic binning, comparative biology and taxonomic classification.</title>
        <authorList>
            <person name="Goeker M."/>
        </authorList>
    </citation>
    <scope>NUCLEOTIDE SEQUENCE [LARGE SCALE GENOMIC DNA]</scope>
    <source>
        <strain evidence="1 2">DSM 19154</strain>
    </source>
</reference>
<name>A0ABT9YEX1_9BACI</name>
<evidence type="ECO:0008006" key="3">
    <source>
        <dbReference type="Google" id="ProtNLM"/>
    </source>
</evidence>
<evidence type="ECO:0000313" key="1">
    <source>
        <dbReference type="EMBL" id="MDQ0206086.1"/>
    </source>
</evidence>
<accession>A0ABT9YEX1</accession>
<gene>
    <name evidence="1" type="ORF">J2S05_000860</name>
</gene>
<dbReference type="RefSeq" id="WP_306980230.1">
    <property type="nucleotide sequence ID" value="NZ_JAUSUA010000001.1"/>
</dbReference>
<comment type="caution">
    <text evidence="1">The sequence shown here is derived from an EMBL/GenBank/DDBJ whole genome shotgun (WGS) entry which is preliminary data.</text>
</comment>
<proteinExistence type="predicted"/>
<keyword evidence="2" id="KW-1185">Reference proteome</keyword>
<dbReference type="EMBL" id="JAUSUA010000001">
    <property type="protein sequence ID" value="MDQ0206086.1"/>
    <property type="molecule type" value="Genomic_DNA"/>
</dbReference>
<organism evidence="1 2">
    <name type="scientific">Alkalicoccobacillus murimartini</name>
    <dbReference type="NCBI Taxonomy" id="171685"/>
    <lineage>
        <taxon>Bacteria</taxon>
        <taxon>Bacillati</taxon>
        <taxon>Bacillota</taxon>
        <taxon>Bacilli</taxon>
        <taxon>Bacillales</taxon>
        <taxon>Bacillaceae</taxon>
        <taxon>Alkalicoccobacillus</taxon>
    </lineage>
</organism>